<name>A0A838X026_9CORY</name>
<dbReference type="EMBL" id="JACEOR010000069">
    <property type="protein sequence ID" value="MBA4504027.1"/>
    <property type="molecule type" value="Genomic_DNA"/>
</dbReference>
<dbReference type="AlphaFoldDB" id="A0A838X026"/>
<gene>
    <name evidence="1" type="ORF">H0H28_01480</name>
</gene>
<evidence type="ECO:0000313" key="2">
    <source>
        <dbReference type="Proteomes" id="UP000580709"/>
    </source>
</evidence>
<keyword evidence="2" id="KW-1185">Reference proteome</keyword>
<comment type="caution">
    <text evidence="1">The sequence shown here is derived from an EMBL/GenBank/DDBJ whole genome shotgun (WGS) entry which is preliminary data.</text>
</comment>
<proteinExistence type="predicted"/>
<feature type="non-terminal residue" evidence="1">
    <location>
        <position position="1"/>
    </location>
</feature>
<sequence length="161" mass="16762">ARGTTLWIPSTYGFDYPPFAVDGPSVPNDAPYTGGLTKVDVVANPADGFDCVRAWETNARIATLPVLTTADSTIWALTTARADGSAEHEVSVLGIDADTGAETHRVPIGVQPFDAPLQLTGMVTPQGELWQVTATRLLRIGADTSAGDAASSYPSGLSSSQ</sequence>
<reference evidence="1 2" key="1">
    <citation type="submission" date="2020-07" db="EMBL/GenBank/DDBJ databases">
        <authorList>
            <person name="Khare M."/>
        </authorList>
    </citation>
    <scope>NUCLEOTIDE SEQUENCE [LARGE SCALE GENOMIC DNA]</scope>
    <source>
        <strain evidence="1 2">P8776</strain>
    </source>
</reference>
<evidence type="ECO:0000313" key="1">
    <source>
        <dbReference type="EMBL" id="MBA4504027.1"/>
    </source>
</evidence>
<accession>A0A838X026</accession>
<organism evidence="1 2">
    <name type="scientific">Corynebacterium sanguinis</name>
    <dbReference type="NCBI Taxonomy" id="2594913"/>
    <lineage>
        <taxon>Bacteria</taxon>
        <taxon>Bacillati</taxon>
        <taxon>Actinomycetota</taxon>
        <taxon>Actinomycetes</taxon>
        <taxon>Mycobacteriales</taxon>
        <taxon>Corynebacteriaceae</taxon>
        <taxon>Corynebacterium</taxon>
    </lineage>
</organism>
<protein>
    <submittedName>
        <fullName evidence="1">Uncharacterized protein</fullName>
    </submittedName>
</protein>
<feature type="non-terminal residue" evidence="1">
    <location>
        <position position="161"/>
    </location>
</feature>
<dbReference type="Proteomes" id="UP000580709">
    <property type="component" value="Unassembled WGS sequence"/>
</dbReference>